<comment type="caution">
    <text evidence="2">The sequence shown here is derived from an EMBL/GenBank/DDBJ whole genome shotgun (WGS) entry which is preliminary data.</text>
</comment>
<feature type="transmembrane region" description="Helical" evidence="1">
    <location>
        <begin position="122"/>
        <end position="144"/>
    </location>
</feature>
<feature type="transmembrane region" description="Helical" evidence="1">
    <location>
        <begin position="85"/>
        <end position="102"/>
    </location>
</feature>
<dbReference type="InParanoid" id="A0A409Y238"/>
<name>A0A409Y238_9AGAR</name>
<feature type="transmembrane region" description="Helical" evidence="1">
    <location>
        <begin position="477"/>
        <end position="496"/>
    </location>
</feature>
<keyword evidence="3" id="KW-1185">Reference proteome</keyword>
<evidence type="ECO:0000313" key="2">
    <source>
        <dbReference type="EMBL" id="PPQ97033.1"/>
    </source>
</evidence>
<organism evidence="2 3">
    <name type="scientific">Gymnopilus dilepis</name>
    <dbReference type="NCBI Taxonomy" id="231916"/>
    <lineage>
        <taxon>Eukaryota</taxon>
        <taxon>Fungi</taxon>
        <taxon>Dikarya</taxon>
        <taxon>Basidiomycota</taxon>
        <taxon>Agaricomycotina</taxon>
        <taxon>Agaricomycetes</taxon>
        <taxon>Agaricomycetidae</taxon>
        <taxon>Agaricales</taxon>
        <taxon>Agaricineae</taxon>
        <taxon>Hymenogastraceae</taxon>
        <taxon>Gymnopilus</taxon>
    </lineage>
</organism>
<keyword evidence="1" id="KW-1133">Transmembrane helix</keyword>
<evidence type="ECO:0000256" key="1">
    <source>
        <dbReference type="SAM" id="Phobius"/>
    </source>
</evidence>
<protein>
    <submittedName>
        <fullName evidence="2">Uncharacterized protein</fullName>
    </submittedName>
</protein>
<proteinExistence type="predicted"/>
<gene>
    <name evidence="2" type="ORF">CVT26_001291</name>
</gene>
<dbReference type="AlphaFoldDB" id="A0A409Y238"/>
<dbReference type="OrthoDB" id="5427664at2759"/>
<feature type="transmembrane region" description="Helical" evidence="1">
    <location>
        <begin position="245"/>
        <end position="264"/>
    </location>
</feature>
<keyword evidence="1" id="KW-0812">Transmembrane</keyword>
<evidence type="ECO:0000313" key="3">
    <source>
        <dbReference type="Proteomes" id="UP000284706"/>
    </source>
</evidence>
<sequence length="544" mass="60042">MSSSDASSCPFTGSPPLNTDIAGIGIRISIYAQALLTVIFLTVSPDISRVYEQCFPFVVMNISIMVAAFVVGFSSNPQITLQDALVAWFFTFIPIFVLMISGNKLKNRNKFHNALNSSDWDLIPNAVSFILMWTLHAAFSLALFRHYKTFGSMQQCNHAARAFIFGTHNVTNKWFIGLAVAYAIVLAVIYFSVTWRVVFLAFLLCSVRKPRNEAERKEAERQRRHVEKQIAAATPEANFRADYKWGLISFSLLSIWISFTEVTVVKNNFAPTDGPIWQFGQPKIFPMVLLAVPALATVRAVYDFIKDEPKRREQMASDPPPNERLDLIATMDKIMDVPGDSSTDPSDPNSDSDPLSQQQYRFIRAFGFALGYAIGLVNLLWVAITEGRVLVVHYSINGDNLDVSLSIVKCKSTDRSHAHFRLTGNAILRAHWEHYTNNKSAAAIGATGSVFAGLIIVLLTAPFVASGQSVRLPWPLAVIYVIIFSLLTGTIGSKILTDCRVDLGGIDILRATRAGAVGGAIFGLEAGYVLPLIISPLYTLIMNS</sequence>
<feature type="transmembrane region" description="Helical" evidence="1">
    <location>
        <begin position="516"/>
        <end position="541"/>
    </location>
</feature>
<feature type="transmembrane region" description="Helical" evidence="1">
    <location>
        <begin position="362"/>
        <end position="384"/>
    </location>
</feature>
<dbReference type="EMBL" id="NHYE01001297">
    <property type="protein sequence ID" value="PPQ97033.1"/>
    <property type="molecule type" value="Genomic_DNA"/>
</dbReference>
<keyword evidence="1" id="KW-0472">Membrane</keyword>
<reference evidence="2 3" key="1">
    <citation type="journal article" date="2018" name="Evol. Lett.">
        <title>Horizontal gene cluster transfer increased hallucinogenic mushroom diversity.</title>
        <authorList>
            <person name="Reynolds H.T."/>
            <person name="Vijayakumar V."/>
            <person name="Gluck-Thaler E."/>
            <person name="Korotkin H.B."/>
            <person name="Matheny P.B."/>
            <person name="Slot J.C."/>
        </authorList>
    </citation>
    <scope>NUCLEOTIDE SEQUENCE [LARGE SCALE GENOMIC DNA]</scope>
    <source>
        <strain evidence="2 3">SRW20</strain>
    </source>
</reference>
<feature type="transmembrane region" description="Helical" evidence="1">
    <location>
        <begin position="441"/>
        <end position="465"/>
    </location>
</feature>
<feature type="transmembrane region" description="Helical" evidence="1">
    <location>
        <begin position="55"/>
        <end position="73"/>
    </location>
</feature>
<accession>A0A409Y238</accession>
<feature type="transmembrane region" description="Helical" evidence="1">
    <location>
        <begin position="174"/>
        <end position="207"/>
    </location>
</feature>
<feature type="transmembrane region" description="Helical" evidence="1">
    <location>
        <begin position="284"/>
        <end position="305"/>
    </location>
</feature>
<feature type="transmembrane region" description="Helical" evidence="1">
    <location>
        <begin position="21"/>
        <end position="43"/>
    </location>
</feature>
<dbReference type="Proteomes" id="UP000284706">
    <property type="component" value="Unassembled WGS sequence"/>
</dbReference>